<dbReference type="Pfam" id="PF00067">
    <property type="entry name" value="p450"/>
    <property type="match status" value="1"/>
</dbReference>
<dbReference type="PANTHER" id="PTHR46696">
    <property type="entry name" value="P450, PUTATIVE (EUROFUNG)-RELATED"/>
    <property type="match status" value="1"/>
</dbReference>
<evidence type="ECO:0000256" key="3">
    <source>
        <dbReference type="ARBA" id="ARBA00023033"/>
    </source>
</evidence>
<dbReference type="PROSITE" id="PS00086">
    <property type="entry name" value="CYTOCHROME_P450"/>
    <property type="match status" value="1"/>
</dbReference>
<evidence type="ECO:0000313" key="5">
    <source>
        <dbReference type="EMBL" id="WNC13038.1"/>
    </source>
</evidence>
<evidence type="ECO:0000256" key="2">
    <source>
        <dbReference type="ARBA" id="ARBA00022617"/>
    </source>
</evidence>
<dbReference type="PANTHER" id="PTHR46696:SF1">
    <property type="entry name" value="CYTOCHROME P450 YJIB-RELATED"/>
    <property type="match status" value="1"/>
</dbReference>
<dbReference type="PRINTS" id="PR00359">
    <property type="entry name" value="BP450"/>
</dbReference>
<name>A0ABY9SZ88_BREBE</name>
<keyword evidence="6" id="KW-1185">Reference proteome</keyword>
<dbReference type="SUPFAM" id="SSF48264">
    <property type="entry name" value="Cytochrome P450"/>
    <property type="match status" value="1"/>
</dbReference>
<organism evidence="5 6">
    <name type="scientific">Brevibacillus brevis</name>
    <name type="common">Bacillus brevis</name>
    <dbReference type="NCBI Taxonomy" id="1393"/>
    <lineage>
        <taxon>Bacteria</taxon>
        <taxon>Bacillati</taxon>
        <taxon>Bacillota</taxon>
        <taxon>Bacilli</taxon>
        <taxon>Bacillales</taxon>
        <taxon>Paenibacillaceae</taxon>
        <taxon>Brevibacillus</taxon>
    </lineage>
</organism>
<keyword evidence="4" id="KW-0408">Iron</keyword>
<dbReference type="Gene3D" id="1.10.630.10">
    <property type="entry name" value="Cytochrome P450"/>
    <property type="match status" value="1"/>
</dbReference>
<dbReference type="InterPro" id="IPR036396">
    <property type="entry name" value="Cyt_P450_sf"/>
</dbReference>
<keyword evidence="4" id="KW-0479">Metal-binding</keyword>
<keyword evidence="4" id="KW-0560">Oxidoreductase</keyword>
<dbReference type="InterPro" id="IPR001128">
    <property type="entry name" value="Cyt_P450"/>
</dbReference>
<accession>A0ABY9SZ88</accession>
<gene>
    <name evidence="5" type="ORF">RGB73_20255</name>
</gene>
<proteinExistence type="inferred from homology"/>
<evidence type="ECO:0000256" key="4">
    <source>
        <dbReference type="RuleBase" id="RU000461"/>
    </source>
</evidence>
<dbReference type="InterPro" id="IPR002397">
    <property type="entry name" value="Cyt_P450_B"/>
</dbReference>
<keyword evidence="2 4" id="KW-0349">Heme</keyword>
<evidence type="ECO:0000313" key="6">
    <source>
        <dbReference type="Proteomes" id="UP001256827"/>
    </source>
</evidence>
<reference evidence="5 6" key="1">
    <citation type="submission" date="2023-09" db="EMBL/GenBank/DDBJ databases">
        <title>Complete Genome and Methylome dissection of Bacillus brevis NEB573 original source of BbsI restriction endonuclease.</title>
        <authorList>
            <person name="Fomenkov A."/>
            <person name="Roberts R.D."/>
        </authorList>
    </citation>
    <scope>NUCLEOTIDE SEQUENCE [LARGE SCALE GENOMIC DNA]</scope>
    <source>
        <strain evidence="5 6">NEB573</strain>
    </source>
</reference>
<dbReference type="Proteomes" id="UP001256827">
    <property type="component" value="Chromosome"/>
</dbReference>
<dbReference type="InterPro" id="IPR017972">
    <property type="entry name" value="Cyt_P450_CS"/>
</dbReference>
<protein>
    <submittedName>
        <fullName evidence="5">Cytochrome P450</fullName>
    </submittedName>
</protein>
<keyword evidence="3 4" id="KW-0503">Monooxygenase</keyword>
<dbReference type="RefSeq" id="WP_310764549.1">
    <property type="nucleotide sequence ID" value="NZ_CP134050.1"/>
</dbReference>
<comment type="similarity">
    <text evidence="1 4">Belongs to the cytochrome P450 family.</text>
</comment>
<sequence length="410" mass="47088">MKQQIVPLSEITGFTTKSEEFSPYAWYQKMLAENPIYYHPGTDTWNVFKYEDVKRVLTDYHLFSNRRTRTLINVGVGTEEANIPNRINIINTDPPEHRKARSLLSAAFTPRSLKAWEPRIQQVVHDLIRDMGDKSELDIVKEFTTPLPIIIMADLLGVPHRDKLLFKEWVDILFLPFHAENAEEVNKRKGEAALAYFQYLYPFVVAKRSQPADDIISDLIQAEYEGERFTDEEIVSMTMFILGAGIETTSHFLASSFYSFLYDDPALYAEVRNNIDLVPNLVEEMLRYRFHISKMDRMVTEDNDVLGVELKKGDLVIAWMSAANMDKDVFEDPFTLNIHRENSNRHQTFGNGPHFCLGAPLARLESTIAIKTFVETFSRIEPVPGFDLEANLQPSAPGQSLSSLPMKVWR</sequence>
<dbReference type="CDD" id="cd11032">
    <property type="entry name" value="P450_EryK-like"/>
    <property type="match status" value="1"/>
</dbReference>
<evidence type="ECO:0000256" key="1">
    <source>
        <dbReference type="ARBA" id="ARBA00010617"/>
    </source>
</evidence>
<dbReference type="EMBL" id="CP134050">
    <property type="protein sequence ID" value="WNC13038.1"/>
    <property type="molecule type" value="Genomic_DNA"/>
</dbReference>